<dbReference type="SUPFAM" id="SSF144083">
    <property type="entry name" value="Magnesium transport protein CorA, transmembrane region"/>
    <property type="match status" value="1"/>
</dbReference>
<reference evidence="8" key="2">
    <citation type="submission" date="2023-06" db="EMBL/GenBank/DDBJ databases">
        <authorList>
            <consortium name="Lawrence Berkeley National Laboratory"/>
            <person name="Haridas S."/>
            <person name="Hensen N."/>
            <person name="Bonometti L."/>
            <person name="Westerberg I."/>
            <person name="Brannstrom I.O."/>
            <person name="Guillou S."/>
            <person name="Cros-Aarteil S."/>
            <person name="Calhoun S."/>
            <person name="Kuo A."/>
            <person name="Mondo S."/>
            <person name="Pangilinan J."/>
            <person name="Riley R."/>
            <person name="Labutti K."/>
            <person name="Andreopoulos B."/>
            <person name="Lipzen A."/>
            <person name="Chen C."/>
            <person name="Yanf M."/>
            <person name="Daum C."/>
            <person name="Ng V."/>
            <person name="Clum A."/>
            <person name="Steindorff A."/>
            <person name="Ohm R."/>
            <person name="Martin F."/>
            <person name="Silar P."/>
            <person name="Natvig D."/>
            <person name="Lalanne C."/>
            <person name="Gautier V."/>
            <person name="Ament-Velasquez S.L."/>
            <person name="Kruys A."/>
            <person name="Hutchinson M.I."/>
            <person name="Powell A.J."/>
            <person name="Barry K."/>
            <person name="Miller A.N."/>
            <person name="Grigoriev I.V."/>
            <person name="Debuchy R."/>
            <person name="Gladieux P."/>
            <person name="Thoren M.H."/>
            <person name="Johannesson H."/>
        </authorList>
    </citation>
    <scope>NUCLEOTIDE SEQUENCE</scope>
    <source>
        <strain evidence="8">CBS 955.72</strain>
    </source>
</reference>
<dbReference type="GO" id="GO:0046873">
    <property type="term" value="F:metal ion transmembrane transporter activity"/>
    <property type="evidence" value="ECO:0007669"/>
    <property type="project" value="InterPro"/>
</dbReference>
<evidence type="ECO:0000256" key="6">
    <source>
        <dbReference type="SAM" id="MobiDB-lite"/>
    </source>
</evidence>
<feature type="transmembrane region" description="Helical" evidence="7">
    <location>
        <begin position="620"/>
        <end position="638"/>
    </location>
</feature>
<sequence length="653" mass="75075">MRLLAPLTRSQTRQWGFVKHWRSAHYHTGDIYQDRMQKEWQCEWKASNPGPYLRFLGEVSSEWPHLRNLADFMEVGTDPLRWKNFHGADADAEHVYTYPDNEKEREPVQKERLERTKVRQVHYKDGMPQLVGTYDNSEMLKKALEELGKSTPAGIAAEKSAASGVAAEGSWELRLFVVEDLSREVIEQLGHFFDIDPDFFCAHISDNVWFNIRDPFWSPPSLHMDNVRKDWYQLRFCRARYFPSRKFFDDGQKSANKFNIGRKLYEDENLAYWDTDIVASKLDKVLPSKKWQAILTEPVKSFSPWVPAVGGKFGNKGKEVDVESQDAPDAGVGLLQDEKIDGKVGLMRTKATVWKRKGEEGKCDVAVVLLDPTIQNGFPLWRGYRNWGKIPSARLSTEERKGLLAESRVPSLTRRKNESKSQAEQDSQVKLEGSKSFFEDYMFWALRPETVLKQGGAQITADAPLLRLVCAEWLTMSQYIKTRLSQIDWEITHPAEFLTQTQIDTILNKLHTWRRLVPQYREMISETLAGVLPQGPGTGTKTPKSPLDAFQQDYKLVLAQMEEYERRIDRLTAVVTSAISIVDSRRVEQLTLLAAFFVPLSLVGTLFSMSEDITQIKVTFGYWAAASFFLLLIIWWIARKTEVRSIATKKKAK</sequence>
<feature type="compositionally biased region" description="Basic and acidic residues" evidence="6">
    <location>
        <begin position="415"/>
        <end position="426"/>
    </location>
</feature>
<evidence type="ECO:0000256" key="2">
    <source>
        <dbReference type="ARBA" id="ARBA00022692"/>
    </source>
</evidence>
<evidence type="ECO:0000313" key="9">
    <source>
        <dbReference type="Proteomes" id="UP001275084"/>
    </source>
</evidence>
<comment type="caution">
    <text evidence="8">The sequence shown here is derived from an EMBL/GenBank/DDBJ whole genome shotgun (WGS) entry which is preliminary data.</text>
</comment>
<dbReference type="InterPro" id="IPR045863">
    <property type="entry name" value="CorA_TM1_TM2"/>
</dbReference>
<reference evidence="8" key="1">
    <citation type="journal article" date="2023" name="Mol. Phylogenet. Evol.">
        <title>Genome-scale phylogeny and comparative genomics of the fungal order Sordariales.</title>
        <authorList>
            <person name="Hensen N."/>
            <person name="Bonometti L."/>
            <person name="Westerberg I."/>
            <person name="Brannstrom I.O."/>
            <person name="Guillou S."/>
            <person name="Cros-Aarteil S."/>
            <person name="Calhoun S."/>
            <person name="Haridas S."/>
            <person name="Kuo A."/>
            <person name="Mondo S."/>
            <person name="Pangilinan J."/>
            <person name="Riley R."/>
            <person name="LaButti K."/>
            <person name="Andreopoulos B."/>
            <person name="Lipzen A."/>
            <person name="Chen C."/>
            <person name="Yan M."/>
            <person name="Daum C."/>
            <person name="Ng V."/>
            <person name="Clum A."/>
            <person name="Steindorff A."/>
            <person name="Ohm R.A."/>
            <person name="Martin F."/>
            <person name="Silar P."/>
            <person name="Natvig D.O."/>
            <person name="Lalanne C."/>
            <person name="Gautier V."/>
            <person name="Ament-Velasquez S.L."/>
            <person name="Kruys A."/>
            <person name="Hutchinson M.I."/>
            <person name="Powell A.J."/>
            <person name="Barry K."/>
            <person name="Miller A.N."/>
            <person name="Grigoriev I.V."/>
            <person name="Debuchy R."/>
            <person name="Gladieux P."/>
            <person name="Hiltunen Thoren M."/>
            <person name="Johannesson H."/>
        </authorList>
    </citation>
    <scope>NUCLEOTIDE SEQUENCE</scope>
    <source>
        <strain evidence="8">CBS 955.72</strain>
    </source>
</reference>
<comment type="subcellular location">
    <subcellularLocation>
        <location evidence="1">Membrane</location>
        <topology evidence="1">Multi-pass membrane protein</topology>
    </subcellularLocation>
</comment>
<keyword evidence="9" id="KW-1185">Reference proteome</keyword>
<feature type="region of interest" description="Disordered" evidence="6">
    <location>
        <begin position="406"/>
        <end position="426"/>
    </location>
</feature>
<proteinExistence type="predicted"/>
<protein>
    <submittedName>
        <fullName evidence="8">Uncharacterized protein</fullName>
    </submittedName>
</protein>
<dbReference type="Gene3D" id="1.20.58.340">
    <property type="entry name" value="Magnesium transport protein CorA, transmembrane region"/>
    <property type="match status" value="1"/>
</dbReference>
<name>A0AAJ0MD65_9PEZI</name>
<dbReference type="InterPro" id="IPR002523">
    <property type="entry name" value="MgTranspt_CorA/ZnTranspt_ZntB"/>
</dbReference>
<dbReference type="AlphaFoldDB" id="A0AAJ0MD65"/>
<dbReference type="Proteomes" id="UP001275084">
    <property type="component" value="Unassembled WGS sequence"/>
</dbReference>
<keyword evidence="2 7" id="KW-0812">Transmembrane</keyword>
<evidence type="ECO:0000256" key="4">
    <source>
        <dbReference type="ARBA" id="ARBA00023136"/>
    </source>
</evidence>
<organism evidence="8 9">
    <name type="scientific">Lasiosphaeria hispida</name>
    <dbReference type="NCBI Taxonomy" id="260671"/>
    <lineage>
        <taxon>Eukaryota</taxon>
        <taxon>Fungi</taxon>
        <taxon>Dikarya</taxon>
        <taxon>Ascomycota</taxon>
        <taxon>Pezizomycotina</taxon>
        <taxon>Sordariomycetes</taxon>
        <taxon>Sordariomycetidae</taxon>
        <taxon>Sordariales</taxon>
        <taxon>Lasiosphaeriaceae</taxon>
        <taxon>Lasiosphaeria</taxon>
    </lineage>
</organism>
<keyword evidence="4 7" id="KW-0472">Membrane</keyword>
<keyword evidence="5" id="KW-0175">Coiled coil</keyword>
<gene>
    <name evidence="8" type="ORF">B0T25DRAFT_583076</name>
</gene>
<evidence type="ECO:0000256" key="3">
    <source>
        <dbReference type="ARBA" id="ARBA00022989"/>
    </source>
</evidence>
<dbReference type="Pfam" id="PF01544">
    <property type="entry name" value="CorA"/>
    <property type="match status" value="1"/>
</dbReference>
<dbReference type="EMBL" id="JAUIQD010000005">
    <property type="protein sequence ID" value="KAK3350332.1"/>
    <property type="molecule type" value="Genomic_DNA"/>
</dbReference>
<keyword evidence="3 7" id="KW-1133">Transmembrane helix</keyword>
<evidence type="ECO:0000256" key="7">
    <source>
        <dbReference type="SAM" id="Phobius"/>
    </source>
</evidence>
<dbReference type="GO" id="GO:0016020">
    <property type="term" value="C:membrane"/>
    <property type="evidence" value="ECO:0007669"/>
    <property type="project" value="UniProtKB-SubCell"/>
</dbReference>
<feature type="coiled-coil region" evidence="5">
    <location>
        <begin position="547"/>
        <end position="574"/>
    </location>
</feature>
<accession>A0AAJ0MD65</accession>
<evidence type="ECO:0000256" key="5">
    <source>
        <dbReference type="SAM" id="Coils"/>
    </source>
</evidence>
<evidence type="ECO:0000313" key="8">
    <source>
        <dbReference type="EMBL" id="KAK3350332.1"/>
    </source>
</evidence>
<evidence type="ECO:0000256" key="1">
    <source>
        <dbReference type="ARBA" id="ARBA00004141"/>
    </source>
</evidence>